<dbReference type="InterPro" id="IPR029151">
    <property type="entry name" value="Sensor-like_sf"/>
</dbReference>
<evidence type="ECO:0000256" key="1">
    <source>
        <dbReference type="ARBA" id="ARBA00023224"/>
    </source>
</evidence>
<keyword evidence="6" id="KW-1185">Reference proteome</keyword>
<feature type="domain" description="Methyl-accepting transducer" evidence="4">
    <location>
        <begin position="156"/>
        <end position="279"/>
    </location>
</feature>
<proteinExistence type="predicted"/>
<dbReference type="SMART" id="SM00283">
    <property type="entry name" value="MA"/>
    <property type="match status" value="1"/>
</dbReference>
<dbReference type="AlphaFoldDB" id="A0A7Y6BY07"/>
<reference evidence="5 6" key="1">
    <citation type="submission" date="2020-05" db="EMBL/GenBank/DDBJ databases">
        <title>Genome Sequencing of Type Strains.</title>
        <authorList>
            <person name="Lemaire J.F."/>
            <person name="Inderbitzin P."/>
            <person name="Gregorio O.A."/>
            <person name="Collins S.B."/>
            <person name="Wespe N."/>
            <person name="Knight-Connoni V."/>
        </authorList>
    </citation>
    <scope>NUCLEOTIDE SEQUENCE [LARGE SCALE GENOMIC DNA]</scope>
    <source>
        <strain evidence="5 6">LMG 21957</strain>
    </source>
</reference>
<evidence type="ECO:0000256" key="2">
    <source>
        <dbReference type="PROSITE-ProRule" id="PRU00284"/>
    </source>
</evidence>
<dbReference type="EMBL" id="JABMCB010000190">
    <property type="protein sequence ID" value="NUU77027.1"/>
    <property type="molecule type" value="Genomic_DNA"/>
</dbReference>
<dbReference type="Proteomes" id="UP000526125">
    <property type="component" value="Unassembled WGS sequence"/>
</dbReference>
<evidence type="ECO:0000256" key="3">
    <source>
        <dbReference type="SAM" id="Coils"/>
    </source>
</evidence>
<evidence type="ECO:0000313" key="5">
    <source>
        <dbReference type="EMBL" id="NUU77027.1"/>
    </source>
</evidence>
<dbReference type="Gene3D" id="1.10.287.950">
    <property type="entry name" value="Methyl-accepting chemotaxis protein"/>
    <property type="match status" value="1"/>
</dbReference>
<feature type="coiled-coil region" evidence="3">
    <location>
        <begin position="214"/>
        <end position="241"/>
    </location>
</feature>
<evidence type="ECO:0000313" key="6">
    <source>
        <dbReference type="Proteomes" id="UP000526125"/>
    </source>
</evidence>
<protein>
    <submittedName>
        <fullName evidence="5">Methyl-accepting chemotaxis protein</fullName>
    </submittedName>
</protein>
<dbReference type="PANTHER" id="PTHR32089:SF112">
    <property type="entry name" value="LYSOZYME-LIKE PROTEIN-RELATED"/>
    <property type="match status" value="1"/>
</dbReference>
<evidence type="ECO:0000259" key="4">
    <source>
        <dbReference type="PROSITE" id="PS50111"/>
    </source>
</evidence>
<dbReference type="SUPFAM" id="SSF103190">
    <property type="entry name" value="Sensory domain-like"/>
    <property type="match status" value="1"/>
</dbReference>
<sequence length="279" mass="30377">MSIVEALVAASPYFKIMLKEHNLMIAVTDTEKFWYYVPSEDLDLGIKAGDPVSLEDPTLRRALIHGETSANRIEAHHYGTALNSTATPLRDEAGNIVGALAIGFSLKNEEHLEHFTELISSISGRLTDMVQTVAAQSEELTASSSQILDNTRVAVQNATEVNKVASFIREVSEQTNLLGLNAAIEAARAGEAGAGFGVVASEVRKLSTGTKEATVNIERSLKDVQHSIRQMEQEITSISQSSTQQAELVTEFSEVIDQLNNVSEELKVFIESMILKTES</sequence>
<keyword evidence="1 2" id="KW-0807">Transducer</keyword>
<organism evidence="5 6">
    <name type="scientific">Paenibacillus xylanilyticus</name>
    <dbReference type="NCBI Taxonomy" id="248903"/>
    <lineage>
        <taxon>Bacteria</taxon>
        <taxon>Bacillati</taxon>
        <taxon>Bacillota</taxon>
        <taxon>Bacilli</taxon>
        <taxon>Bacillales</taxon>
        <taxon>Paenibacillaceae</taxon>
        <taxon>Paenibacillus</taxon>
    </lineage>
</organism>
<dbReference type="GO" id="GO:0016020">
    <property type="term" value="C:membrane"/>
    <property type="evidence" value="ECO:0007669"/>
    <property type="project" value="InterPro"/>
</dbReference>
<dbReference type="PANTHER" id="PTHR32089">
    <property type="entry name" value="METHYL-ACCEPTING CHEMOTAXIS PROTEIN MCPB"/>
    <property type="match status" value="1"/>
</dbReference>
<dbReference type="InterPro" id="IPR004089">
    <property type="entry name" value="MCPsignal_dom"/>
</dbReference>
<comment type="caution">
    <text evidence="5">The sequence shown here is derived from an EMBL/GenBank/DDBJ whole genome shotgun (WGS) entry which is preliminary data.</text>
</comment>
<dbReference type="GO" id="GO:0007165">
    <property type="term" value="P:signal transduction"/>
    <property type="evidence" value="ECO:0007669"/>
    <property type="project" value="UniProtKB-KW"/>
</dbReference>
<name>A0A7Y6BY07_9BACL</name>
<dbReference type="PROSITE" id="PS50111">
    <property type="entry name" value="CHEMOTAXIS_TRANSDUC_2"/>
    <property type="match status" value="1"/>
</dbReference>
<dbReference type="Pfam" id="PF00015">
    <property type="entry name" value="MCPsignal"/>
    <property type="match status" value="1"/>
</dbReference>
<dbReference type="RefSeq" id="WP_175396705.1">
    <property type="nucleotide sequence ID" value="NZ_JABMCB010000190.1"/>
</dbReference>
<accession>A0A7Y6BY07</accession>
<dbReference type="SUPFAM" id="SSF58104">
    <property type="entry name" value="Methyl-accepting chemotaxis protein (MCP) signaling domain"/>
    <property type="match status" value="1"/>
</dbReference>
<gene>
    <name evidence="5" type="ORF">HP552_17585</name>
</gene>
<keyword evidence="3" id="KW-0175">Coiled coil</keyword>